<feature type="compositionally biased region" description="Basic and acidic residues" evidence="1">
    <location>
        <begin position="90"/>
        <end position="106"/>
    </location>
</feature>
<organism evidence="3 4">
    <name type="scientific">Actinomadura citrea</name>
    <dbReference type="NCBI Taxonomy" id="46158"/>
    <lineage>
        <taxon>Bacteria</taxon>
        <taxon>Bacillati</taxon>
        <taxon>Actinomycetota</taxon>
        <taxon>Actinomycetes</taxon>
        <taxon>Streptosporangiales</taxon>
        <taxon>Thermomonosporaceae</taxon>
        <taxon>Actinomadura</taxon>
    </lineage>
</organism>
<keyword evidence="4" id="KW-1185">Reference proteome</keyword>
<dbReference type="EMBL" id="JACCBT010000001">
    <property type="protein sequence ID" value="NYE10862.1"/>
    <property type="molecule type" value="Genomic_DNA"/>
</dbReference>
<proteinExistence type="predicted"/>
<sequence>MLTTIVADPVLADTSPTGARYFVWIIPFLIVAALVVWVYATRAASSRKLHSERRNNQLNQRGMEQGGYYTYAPGMFSHSYPPAKDGQPVEFRKDNPQPGREPKKPWPDGVLYEQTIFKGEFEDLKASKNTENTESR</sequence>
<evidence type="ECO:0000313" key="4">
    <source>
        <dbReference type="Proteomes" id="UP000591272"/>
    </source>
</evidence>
<evidence type="ECO:0000313" key="3">
    <source>
        <dbReference type="EMBL" id="NYE10862.1"/>
    </source>
</evidence>
<feature type="transmembrane region" description="Helical" evidence="2">
    <location>
        <begin position="21"/>
        <end position="40"/>
    </location>
</feature>
<keyword evidence="2" id="KW-0812">Transmembrane</keyword>
<dbReference type="Proteomes" id="UP000591272">
    <property type="component" value="Unassembled WGS sequence"/>
</dbReference>
<gene>
    <name evidence="3" type="ORF">BJ999_001158</name>
</gene>
<dbReference type="AlphaFoldDB" id="A0A7Y9G6L6"/>
<protein>
    <submittedName>
        <fullName evidence="3">Uncharacterized protein</fullName>
    </submittedName>
</protein>
<name>A0A7Y9G6L6_9ACTN</name>
<evidence type="ECO:0000256" key="1">
    <source>
        <dbReference type="SAM" id="MobiDB-lite"/>
    </source>
</evidence>
<keyword evidence="2" id="KW-1133">Transmembrane helix</keyword>
<comment type="caution">
    <text evidence="3">The sequence shown here is derived from an EMBL/GenBank/DDBJ whole genome shotgun (WGS) entry which is preliminary data.</text>
</comment>
<accession>A0A7Y9G6L6</accession>
<evidence type="ECO:0000256" key="2">
    <source>
        <dbReference type="SAM" id="Phobius"/>
    </source>
</evidence>
<dbReference type="RefSeq" id="WP_179832330.1">
    <property type="nucleotide sequence ID" value="NZ_BMRD01000006.1"/>
</dbReference>
<reference evidence="3 4" key="1">
    <citation type="submission" date="2020-07" db="EMBL/GenBank/DDBJ databases">
        <title>Sequencing the genomes of 1000 actinobacteria strains.</title>
        <authorList>
            <person name="Klenk H.-P."/>
        </authorList>
    </citation>
    <scope>NUCLEOTIDE SEQUENCE [LARGE SCALE GENOMIC DNA]</scope>
    <source>
        <strain evidence="3 4">DSM 43461</strain>
    </source>
</reference>
<feature type="region of interest" description="Disordered" evidence="1">
    <location>
        <begin position="45"/>
        <end position="109"/>
    </location>
</feature>
<keyword evidence="2" id="KW-0472">Membrane</keyword>